<dbReference type="RefSeq" id="WP_192109226.1">
    <property type="nucleotide sequence ID" value="NZ_JACYXJ010000004.1"/>
</dbReference>
<dbReference type="InterPro" id="IPR027939">
    <property type="entry name" value="NMT1/THI5"/>
</dbReference>
<dbReference type="Proteomes" id="UP000615687">
    <property type="component" value="Unassembled WGS sequence"/>
</dbReference>
<gene>
    <name evidence="3" type="ORF">IG617_10640</name>
</gene>
<feature type="chain" id="PRO_5047406321" evidence="1">
    <location>
        <begin position="23"/>
        <end position="336"/>
    </location>
</feature>
<keyword evidence="4" id="KW-1185">Reference proteome</keyword>
<keyword evidence="1" id="KW-0732">Signal</keyword>
<dbReference type="SUPFAM" id="SSF53850">
    <property type="entry name" value="Periplasmic binding protein-like II"/>
    <property type="match status" value="1"/>
</dbReference>
<dbReference type="EMBL" id="JACYXJ010000004">
    <property type="protein sequence ID" value="MBD8876743.1"/>
    <property type="molecule type" value="Genomic_DNA"/>
</dbReference>
<feature type="signal peptide" evidence="1">
    <location>
        <begin position="1"/>
        <end position="22"/>
    </location>
</feature>
<evidence type="ECO:0000256" key="1">
    <source>
        <dbReference type="SAM" id="SignalP"/>
    </source>
</evidence>
<dbReference type="PANTHER" id="PTHR31528">
    <property type="entry name" value="4-AMINO-5-HYDROXYMETHYL-2-METHYLPYRIMIDINE PHOSPHATE SYNTHASE THI11-RELATED"/>
    <property type="match status" value="1"/>
</dbReference>
<evidence type="ECO:0000259" key="2">
    <source>
        <dbReference type="Pfam" id="PF09084"/>
    </source>
</evidence>
<proteinExistence type="predicted"/>
<dbReference type="Pfam" id="PF09084">
    <property type="entry name" value="NMT1"/>
    <property type="match status" value="1"/>
</dbReference>
<protein>
    <submittedName>
        <fullName evidence="3">ABC transporter substrate-binding protein</fullName>
    </submittedName>
</protein>
<reference evidence="3 4" key="1">
    <citation type="submission" date="2020-09" db="EMBL/GenBank/DDBJ databases">
        <title>The genome sequence of type strain Labrenzia polysiphoniae KACC 19711.</title>
        <authorList>
            <person name="Liu Y."/>
        </authorList>
    </citation>
    <scope>NUCLEOTIDE SEQUENCE [LARGE SCALE GENOMIC DNA]</scope>
    <source>
        <strain evidence="3 4">KACC 19711</strain>
    </source>
</reference>
<sequence>MRILKSFGVAFAALSVSTSAFALEKVSFGTNWVAQAEHGGYYQAVADGTYEACGLEVEIKPGGPQANNRILLPVGKIDFLMGGNMLQAFSAVEQGIPTTVVAAHFQKEPQVLLTHPDAGHDTWESLKDINLLIGKGGLNSYYQWMIAEFGFSADQVRPYTYNSAPFLADKDLGQQGYITSEPFAIEKEGGFKPNIFLIADYGYDSYGTTVETRTDLIENKPEVVKCFVEGSAIGWVNFLYGDNAAALELIKKDNPGMSDEQLAFSIEKMKEYGIVDSGDSLTMGIGAMTDERNKSFFDKMVAAGVVSADVDVSKAYTLAFVNAGVGVDLKKKLTGN</sequence>
<dbReference type="PANTHER" id="PTHR31528:SF3">
    <property type="entry name" value="THIAMINE BIOSYNTHESIS PROTEIN HI_0357-RELATED"/>
    <property type="match status" value="1"/>
</dbReference>
<dbReference type="InterPro" id="IPR015168">
    <property type="entry name" value="SsuA/THI5"/>
</dbReference>
<comment type="caution">
    <text evidence="3">The sequence shown here is derived from an EMBL/GenBank/DDBJ whole genome shotgun (WGS) entry which is preliminary data.</text>
</comment>
<evidence type="ECO:0000313" key="4">
    <source>
        <dbReference type="Proteomes" id="UP000615687"/>
    </source>
</evidence>
<organism evidence="3 4">
    <name type="scientific">Roseibium polysiphoniae</name>
    <dbReference type="NCBI Taxonomy" id="2571221"/>
    <lineage>
        <taxon>Bacteria</taxon>
        <taxon>Pseudomonadati</taxon>
        <taxon>Pseudomonadota</taxon>
        <taxon>Alphaproteobacteria</taxon>
        <taxon>Hyphomicrobiales</taxon>
        <taxon>Stappiaceae</taxon>
        <taxon>Roseibium</taxon>
    </lineage>
</organism>
<name>A0ABR9CAV1_9HYPH</name>
<evidence type="ECO:0000313" key="3">
    <source>
        <dbReference type="EMBL" id="MBD8876743.1"/>
    </source>
</evidence>
<dbReference type="Gene3D" id="3.40.190.10">
    <property type="entry name" value="Periplasmic binding protein-like II"/>
    <property type="match status" value="2"/>
</dbReference>
<feature type="domain" description="SsuA/THI5-like" evidence="2">
    <location>
        <begin position="36"/>
        <end position="235"/>
    </location>
</feature>
<accession>A0ABR9CAV1</accession>